<protein>
    <submittedName>
        <fullName evidence="1">Uncharacterized protein</fullName>
    </submittedName>
</protein>
<evidence type="ECO:0000313" key="1">
    <source>
        <dbReference type="EMBL" id="MDO7847589.1"/>
    </source>
</evidence>
<dbReference type="RefSeq" id="WP_305012266.1">
    <property type="nucleotide sequence ID" value="NZ_JAUQSX010000007.1"/>
</dbReference>
<comment type="caution">
    <text evidence="1">The sequence shown here is derived from an EMBL/GenBank/DDBJ whole genome shotgun (WGS) entry which is preliminary data.</text>
</comment>
<reference evidence="1" key="1">
    <citation type="submission" date="2023-07" db="EMBL/GenBank/DDBJ databases">
        <authorList>
            <person name="Kim M.K."/>
        </authorList>
    </citation>
    <scope>NUCLEOTIDE SEQUENCE</scope>
    <source>
        <strain evidence="1">M29</strain>
    </source>
</reference>
<accession>A0ABT9ACK4</accession>
<name>A0ABT9ACK4_9BACT</name>
<dbReference type="EMBL" id="JAUQSX010000007">
    <property type="protein sequence ID" value="MDO7847589.1"/>
    <property type="molecule type" value="Genomic_DNA"/>
</dbReference>
<organism evidence="1 2">
    <name type="scientific">Hymenobacter mellowenesis</name>
    <dbReference type="NCBI Taxonomy" id="3063995"/>
    <lineage>
        <taxon>Bacteria</taxon>
        <taxon>Pseudomonadati</taxon>
        <taxon>Bacteroidota</taxon>
        <taxon>Cytophagia</taxon>
        <taxon>Cytophagales</taxon>
        <taxon>Hymenobacteraceae</taxon>
        <taxon>Hymenobacter</taxon>
    </lineage>
</organism>
<keyword evidence="2" id="KW-1185">Reference proteome</keyword>
<evidence type="ECO:0000313" key="2">
    <source>
        <dbReference type="Proteomes" id="UP001167796"/>
    </source>
</evidence>
<gene>
    <name evidence="1" type="ORF">Q5H92_14560</name>
</gene>
<sequence>MNRNLEKLEDLLTKTATTIENLKKDNRAGEDINWKKVQELDTKLYYLRVALGFVILNQPTPTT</sequence>
<dbReference type="Proteomes" id="UP001167796">
    <property type="component" value="Unassembled WGS sequence"/>
</dbReference>
<proteinExistence type="predicted"/>